<dbReference type="STRING" id="53326.A0A016SQ73"/>
<keyword evidence="7" id="KW-1185">Reference proteome</keyword>
<organism evidence="6 7">
    <name type="scientific">Ancylostoma ceylanicum</name>
    <dbReference type="NCBI Taxonomy" id="53326"/>
    <lineage>
        <taxon>Eukaryota</taxon>
        <taxon>Metazoa</taxon>
        <taxon>Ecdysozoa</taxon>
        <taxon>Nematoda</taxon>
        <taxon>Chromadorea</taxon>
        <taxon>Rhabditida</taxon>
        <taxon>Rhabditina</taxon>
        <taxon>Rhabditomorpha</taxon>
        <taxon>Strongyloidea</taxon>
        <taxon>Ancylostomatidae</taxon>
        <taxon>Ancylostomatinae</taxon>
        <taxon>Ancylostoma</taxon>
    </lineage>
</organism>
<dbReference type="AlphaFoldDB" id="A0A016SQ73"/>
<feature type="compositionally biased region" description="Basic and acidic residues" evidence="5">
    <location>
        <begin position="168"/>
        <end position="179"/>
    </location>
</feature>
<dbReference type="OrthoDB" id="263560at2759"/>
<feature type="compositionally biased region" description="Acidic residues" evidence="5">
    <location>
        <begin position="180"/>
        <end position="198"/>
    </location>
</feature>
<evidence type="ECO:0000313" key="7">
    <source>
        <dbReference type="Proteomes" id="UP000024635"/>
    </source>
</evidence>
<dbReference type="PANTHER" id="PTHR21250">
    <property type="entry name" value="PRE-RRNA-PROCESSING PROTEIN TSR2 HOMOLOG"/>
    <property type="match status" value="1"/>
</dbReference>
<dbReference type="Pfam" id="PF10273">
    <property type="entry name" value="WGG"/>
    <property type="match status" value="1"/>
</dbReference>
<keyword evidence="4" id="KW-0698">rRNA processing</keyword>
<dbReference type="GO" id="GO:0006364">
    <property type="term" value="P:rRNA processing"/>
    <property type="evidence" value="ECO:0007669"/>
    <property type="project" value="UniProtKB-KW"/>
</dbReference>
<accession>A0A016SQ73</accession>
<evidence type="ECO:0000256" key="5">
    <source>
        <dbReference type="SAM" id="MobiDB-lite"/>
    </source>
</evidence>
<dbReference type="InterPro" id="IPR019398">
    <property type="entry name" value="Pre-rRNA_process_TSR2"/>
</dbReference>
<reference evidence="7" key="1">
    <citation type="journal article" date="2015" name="Nat. Genet.">
        <title>The genome and transcriptome of the zoonotic hookworm Ancylostoma ceylanicum identify infection-specific gene families.</title>
        <authorList>
            <person name="Schwarz E.M."/>
            <person name="Hu Y."/>
            <person name="Antoshechkin I."/>
            <person name="Miller M.M."/>
            <person name="Sternberg P.W."/>
            <person name="Aroian R.V."/>
        </authorList>
    </citation>
    <scope>NUCLEOTIDE SEQUENCE</scope>
    <source>
        <strain evidence="7">HY135</strain>
    </source>
</reference>
<proteinExistence type="inferred from homology"/>
<evidence type="ECO:0000256" key="3">
    <source>
        <dbReference type="ARBA" id="ARBA00017551"/>
    </source>
</evidence>
<gene>
    <name evidence="6" type="primary">Acey_s0189.g1190</name>
    <name evidence="6" type="synonym">Acey-Y51H4A.15</name>
    <name evidence="6" type="ORF">Y032_0189g1190</name>
</gene>
<dbReference type="EMBL" id="JARK01001525">
    <property type="protein sequence ID" value="EYB92853.1"/>
    <property type="molecule type" value="Genomic_DNA"/>
</dbReference>
<comment type="caution">
    <text evidence="6">The sequence shown here is derived from an EMBL/GenBank/DDBJ whole genome shotgun (WGS) entry which is preliminary data.</text>
</comment>
<sequence length="226" mass="25957">MRPKMFFFCYGAGELYAFDVTENSGGETVIDALKMYMSSVHRKQRTPMALATTSPSEWKSIVHRVIASWGGYQLGVDFSSGGPETSAKDEWFKDVLAEYVFTTRGLKAEDLEDWLNNILYTEFNLILEDDSVYPTSLVLIEAFGYLKHNDHARLDQLLNSLPSVESIREANKHSQRERGDDEEEMEMDDISESEEDEAESKVEETRKERQPRMVTDEDGWTTILKK</sequence>
<protein>
    <recommendedName>
        <fullName evidence="3">Pre-rRNA-processing protein TSR2 homolog</fullName>
    </recommendedName>
</protein>
<dbReference type="Proteomes" id="UP000024635">
    <property type="component" value="Unassembled WGS sequence"/>
</dbReference>
<comment type="function">
    <text evidence="1">May be involved in 20S pre-rRNA processing.</text>
</comment>
<evidence type="ECO:0000256" key="2">
    <source>
        <dbReference type="ARBA" id="ARBA00006524"/>
    </source>
</evidence>
<evidence type="ECO:0000256" key="1">
    <source>
        <dbReference type="ARBA" id="ARBA00002210"/>
    </source>
</evidence>
<feature type="compositionally biased region" description="Basic and acidic residues" evidence="5">
    <location>
        <begin position="199"/>
        <end position="215"/>
    </location>
</feature>
<name>A0A016SQ73_9BILA</name>
<evidence type="ECO:0000256" key="4">
    <source>
        <dbReference type="ARBA" id="ARBA00022552"/>
    </source>
</evidence>
<comment type="similarity">
    <text evidence="2">Belongs to the TSR2 family.</text>
</comment>
<feature type="region of interest" description="Disordered" evidence="5">
    <location>
        <begin position="168"/>
        <end position="226"/>
    </location>
</feature>
<evidence type="ECO:0000313" key="6">
    <source>
        <dbReference type="EMBL" id="EYB92853.1"/>
    </source>
</evidence>